<name>A0AAW1QAP2_9CHLO</name>
<dbReference type="SUPFAM" id="SSF52266">
    <property type="entry name" value="SGNH hydrolase"/>
    <property type="match status" value="1"/>
</dbReference>
<gene>
    <name evidence="1" type="ORF">WJX74_002185</name>
</gene>
<dbReference type="Gene3D" id="3.40.50.1110">
    <property type="entry name" value="SGNH hydrolase"/>
    <property type="match status" value="1"/>
</dbReference>
<evidence type="ECO:0000313" key="1">
    <source>
        <dbReference type="EMBL" id="KAK9817542.1"/>
    </source>
</evidence>
<organism evidence="1 2">
    <name type="scientific">Apatococcus lobatus</name>
    <dbReference type="NCBI Taxonomy" id="904363"/>
    <lineage>
        <taxon>Eukaryota</taxon>
        <taxon>Viridiplantae</taxon>
        <taxon>Chlorophyta</taxon>
        <taxon>core chlorophytes</taxon>
        <taxon>Trebouxiophyceae</taxon>
        <taxon>Chlorellales</taxon>
        <taxon>Chlorellaceae</taxon>
        <taxon>Apatococcus</taxon>
    </lineage>
</organism>
<proteinExistence type="predicted"/>
<dbReference type="Proteomes" id="UP001438707">
    <property type="component" value="Unassembled WGS sequence"/>
</dbReference>
<sequence length="345" mass="38572">MQQASALSNKARSNVRKSLNSLVYSPRESPGLVLLLLVVLQTASTGASRCEFGELPGRWTGNPPVWQPVDAACRLQDHLQGLIANTAQPSDGPAPAGQAQRKLHILIFGDSVDRMTVNDTCLAQFSHPEPTEEVGFHEQRYLLMCKTSSLVMGVQSMIGIKPSGPYRWNLTGTPRDRIQHGVNAFRHAAGVEPDIVLFASSMWDIATWMDQTQILEAEDIDDLAFAEWMTNFKSALDYIKDLTPSTPVHIFHTAASTDSVDCQGWQLHLHLNEHSHMAQLNAAGRWSAKQAGWHVVDFEMMTSKFVHKRLYLRDRAHPSPWFLLQAVNIYLNLYHQQLAESAPIN</sequence>
<dbReference type="AlphaFoldDB" id="A0AAW1QAP2"/>
<reference evidence="1 2" key="1">
    <citation type="journal article" date="2024" name="Nat. Commun.">
        <title>Phylogenomics reveals the evolutionary origins of lichenization in chlorophyte algae.</title>
        <authorList>
            <person name="Puginier C."/>
            <person name="Libourel C."/>
            <person name="Otte J."/>
            <person name="Skaloud P."/>
            <person name="Haon M."/>
            <person name="Grisel S."/>
            <person name="Petersen M."/>
            <person name="Berrin J.G."/>
            <person name="Delaux P.M."/>
            <person name="Dal Grande F."/>
            <person name="Keller J."/>
        </authorList>
    </citation>
    <scope>NUCLEOTIDE SEQUENCE [LARGE SCALE GENOMIC DNA]</scope>
    <source>
        <strain evidence="1 2">SAG 2145</strain>
    </source>
</reference>
<accession>A0AAW1QAP2</accession>
<keyword evidence="2" id="KW-1185">Reference proteome</keyword>
<dbReference type="EMBL" id="JALJOS010000065">
    <property type="protein sequence ID" value="KAK9817542.1"/>
    <property type="molecule type" value="Genomic_DNA"/>
</dbReference>
<evidence type="ECO:0008006" key="3">
    <source>
        <dbReference type="Google" id="ProtNLM"/>
    </source>
</evidence>
<dbReference type="InterPro" id="IPR036514">
    <property type="entry name" value="SGNH_hydro_sf"/>
</dbReference>
<comment type="caution">
    <text evidence="1">The sequence shown here is derived from an EMBL/GenBank/DDBJ whole genome shotgun (WGS) entry which is preliminary data.</text>
</comment>
<evidence type="ECO:0000313" key="2">
    <source>
        <dbReference type="Proteomes" id="UP001438707"/>
    </source>
</evidence>
<protein>
    <recommendedName>
        <fullName evidence="3">SGNH hydrolase-type esterase domain-containing protein</fullName>
    </recommendedName>
</protein>